<dbReference type="Proteomes" id="UP000507470">
    <property type="component" value="Unassembled WGS sequence"/>
</dbReference>
<reference evidence="4 5" key="1">
    <citation type="submission" date="2020-06" db="EMBL/GenBank/DDBJ databases">
        <authorList>
            <person name="Li R."/>
            <person name="Bekaert M."/>
        </authorList>
    </citation>
    <scope>NUCLEOTIDE SEQUENCE [LARGE SCALE GENOMIC DNA]</scope>
    <source>
        <strain evidence="5">wild</strain>
    </source>
</reference>
<keyword evidence="5" id="KW-1185">Reference proteome</keyword>
<dbReference type="AlphaFoldDB" id="A0A6J8EJS1"/>
<evidence type="ECO:0000313" key="4">
    <source>
        <dbReference type="EMBL" id="CAC5420864.1"/>
    </source>
</evidence>
<feature type="compositionally biased region" description="Basic residues" evidence="1">
    <location>
        <begin position="259"/>
        <end position="271"/>
    </location>
</feature>
<evidence type="ECO:0000256" key="1">
    <source>
        <dbReference type="SAM" id="MobiDB-lite"/>
    </source>
</evidence>
<keyword evidence="2" id="KW-1133">Transmembrane helix</keyword>
<protein>
    <recommendedName>
        <fullName evidence="3">WSC domain-containing protein</fullName>
    </recommendedName>
</protein>
<feature type="transmembrane region" description="Helical" evidence="2">
    <location>
        <begin position="158"/>
        <end position="182"/>
    </location>
</feature>
<feature type="region of interest" description="Disordered" evidence="1">
    <location>
        <begin position="251"/>
        <end position="271"/>
    </location>
</feature>
<keyword evidence="2" id="KW-0812">Transmembrane</keyword>
<evidence type="ECO:0000259" key="3">
    <source>
        <dbReference type="PROSITE" id="PS51212"/>
    </source>
</evidence>
<dbReference type="PROSITE" id="PS51212">
    <property type="entry name" value="WSC"/>
    <property type="match status" value="1"/>
</dbReference>
<dbReference type="OrthoDB" id="2019572at2759"/>
<name>A0A6J8EJS1_MYTCO</name>
<dbReference type="EMBL" id="CACVKT020009186">
    <property type="protein sequence ID" value="CAC5420864.1"/>
    <property type="molecule type" value="Genomic_DNA"/>
</dbReference>
<organism evidence="4 5">
    <name type="scientific">Mytilus coruscus</name>
    <name type="common">Sea mussel</name>
    <dbReference type="NCBI Taxonomy" id="42192"/>
    <lineage>
        <taxon>Eukaryota</taxon>
        <taxon>Metazoa</taxon>
        <taxon>Spiralia</taxon>
        <taxon>Lophotrochozoa</taxon>
        <taxon>Mollusca</taxon>
        <taxon>Bivalvia</taxon>
        <taxon>Autobranchia</taxon>
        <taxon>Pteriomorphia</taxon>
        <taxon>Mytilida</taxon>
        <taxon>Mytiloidea</taxon>
        <taxon>Mytilidae</taxon>
        <taxon>Mytilinae</taxon>
        <taxon>Mytilus</taxon>
    </lineage>
</organism>
<keyword evidence="2" id="KW-0472">Membrane</keyword>
<gene>
    <name evidence="4" type="ORF">MCOR_53048</name>
</gene>
<sequence length="271" mass="30906">MDGKREGLDYTYTGCYNRYMIYDVFDDVYKNPRLNMSPFVCMRLCQTRLPRNYFGITGGVVCSCVDEDDENLDRYIFDANRRFKVNDTECDIYCFRDTVNKCGGYSTISIYNIVANTTRSSVLPSNTVTTSVQRTTVDLNTTNIATKYEGIQENGIQIGIIAGVLVGLTFLLMFAILVVLLIRKRSKSNAKRSLQSCSNTNESVRYDNIPQSTQGVNSPYATLTVANDCQTYDDLMPTELTYENTTTMAINYKESTQDKKHKSRRKKRTKR</sequence>
<evidence type="ECO:0000256" key="2">
    <source>
        <dbReference type="SAM" id="Phobius"/>
    </source>
</evidence>
<dbReference type="InterPro" id="IPR002889">
    <property type="entry name" value="WSC_carb-bd"/>
</dbReference>
<feature type="domain" description="WSC" evidence="3">
    <location>
        <begin position="9"/>
        <end position="114"/>
    </location>
</feature>
<accession>A0A6J8EJS1</accession>
<evidence type="ECO:0000313" key="5">
    <source>
        <dbReference type="Proteomes" id="UP000507470"/>
    </source>
</evidence>
<proteinExistence type="predicted"/>